<keyword evidence="13 14" id="KW-0961">Cell wall biogenesis/degradation</keyword>
<organism evidence="18 19">
    <name type="scientific">Psychromonas aquatilis</name>
    <dbReference type="NCBI Taxonomy" id="2005072"/>
    <lineage>
        <taxon>Bacteria</taxon>
        <taxon>Pseudomonadati</taxon>
        <taxon>Pseudomonadota</taxon>
        <taxon>Gammaproteobacteria</taxon>
        <taxon>Alteromonadales</taxon>
        <taxon>Psychromonadaceae</taxon>
        <taxon>Psychromonas</taxon>
    </lineage>
</organism>
<feature type="transmembrane region" description="Helical" evidence="14">
    <location>
        <begin position="24"/>
        <end position="44"/>
    </location>
</feature>
<dbReference type="NCBIfam" id="TIGR03423">
    <property type="entry name" value="pbp2_mrdA"/>
    <property type="match status" value="1"/>
</dbReference>
<dbReference type="SUPFAM" id="SSF56519">
    <property type="entry name" value="Penicillin binding protein dimerisation domain"/>
    <property type="match status" value="1"/>
</dbReference>
<keyword evidence="9 14" id="KW-0133">Cell shape</keyword>
<dbReference type="Gene3D" id="3.40.710.10">
    <property type="entry name" value="DD-peptidase/beta-lactamase superfamily"/>
    <property type="match status" value="1"/>
</dbReference>
<evidence type="ECO:0000256" key="11">
    <source>
        <dbReference type="ARBA" id="ARBA00022989"/>
    </source>
</evidence>
<feature type="binding site" evidence="14">
    <location>
        <position position="390"/>
    </location>
    <ligand>
        <name>Zn(2+)</name>
        <dbReference type="ChEBI" id="CHEBI:29105"/>
    </ligand>
</feature>
<dbReference type="InterPro" id="IPR017790">
    <property type="entry name" value="Penicillin-binding_protein_2"/>
</dbReference>
<feature type="active site" description="Acyl-ester intermediate" evidence="14">
    <location>
        <position position="332"/>
    </location>
</feature>
<comment type="pathway">
    <text evidence="14">Cell wall biogenesis; peptidoglycan biosynthesis.</text>
</comment>
<dbReference type="RefSeq" id="WP_341597409.1">
    <property type="nucleotide sequence ID" value="NZ_JBAKAZ010000021.1"/>
</dbReference>
<keyword evidence="4 14" id="KW-0997">Cell inner membrane</keyword>
<dbReference type="InterPro" id="IPR005311">
    <property type="entry name" value="PBP_dimer"/>
</dbReference>
<comment type="cofactor">
    <cofactor evidence="14">
        <name>Zn(2+)</name>
        <dbReference type="ChEBI" id="CHEBI:29105"/>
    </cofactor>
    <text evidence="14">Binds one Zn(2+) ion per subunit.</text>
</comment>
<keyword evidence="6 14" id="KW-0645">Protease</keyword>
<evidence type="ECO:0000256" key="4">
    <source>
        <dbReference type="ARBA" id="ARBA00022519"/>
    </source>
</evidence>
<feature type="domain" description="Penicillin-binding protein transpeptidase" evidence="16">
    <location>
        <begin position="273"/>
        <end position="611"/>
    </location>
</feature>
<dbReference type="EC" id="3.4.16.4" evidence="14"/>
<dbReference type="InterPro" id="IPR050515">
    <property type="entry name" value="Beta-lactam/transpept"/>
</dbReference>
<evidence type="ECO:0000256" key="14">
    <source>
        <dbReference type="HAMAP-Rule" id="MF_02081"/>
    </source>
</evidence>
<dbReference type="GO" id="GO:0009002">
    <property type="term" value="F:serine-type D-Ala-D-Ala carboxypeptidase activity"/>
    <property type="evidence" value="ECO:0007669"/>
    <property type="project" value="UniProtKB-EC"/>
</dbReference>
<dbReference type="PANTHER" id="PTHR30627">
    <property type="entry name" value="PEPTIDOGLYCAN D,D-TRANSPEPTIDASE"/>
    <property type="match status" value="1"/>
</dbReference>
<sequence>MVKNKRNSIRNHSAESALFMRRTIFVFFMILLGVGILVTNLYYLQIKSFDTYKTRSNANRISVQTVPPNRGLIYDRNGVILAENRPVYSLQVIVNKTNDLQNDLERLTDLLNLTEDELTDFKKNNNYSRSFKAVTIRNQLTPKEVALFTVNQHLFKGFSIKASLKRYYPYGDSFTHLLGYIAKINSRDLEKINEKGERARYQGTNYIGKLGIEKYYEDILHGEPGQRQVEVDSWGKVIRTLSFTAPTPGKDLTLNVDVNLQLKAQELLGDSRGSIILMNAKTGAILSLVSAPSYDPNLFVTGISQKQYQALLSSKDRPLINRSTQGRYPPASTIKPQMALLALNEKVITEETKIFDPGWWIVPNSKRRFRDWKRWGHGLVDVFHAIEQSCDTFFYDAAYKLGIDRINPFMKLFGFGEYSGLDIAEETKAIMPSRDWKRSRFNQPWYDGDTISIGIGQGYWTVTPIQLTKATAILARKGQNVEPHILRSMTLGGKTETPEHDNKQIVNLEKQRYWEIALEAMQGVTSKKRGTGFKAFGDAEYTVAGKSGTAQVINIKDGERYDASKIDERHRDNAMFVALAPFESPEVVVSVVLENAGGGSSNAAPIARALLDEYFKKPEETTSNTTPGS</sequence>
<gene>
    <name evidence="14 18" type="primary">mrdA</name>
    <name evidence="18" type="ORF">V6256_07245</name>
</gene>
<dbReference type="Pfam" id="PF00905">
    <property type="entry name" value="Transpeptidase"/>
    <property type="match status" value="1"/>
</dbReference>
<evidence type="ECO:0000313" key="19">
    <source>
        <dbReference type="Proteomes" id="UP001369082"/>
    </source>
</evidence>
<evidence type="ECO:0000256" key="5">
    <source>
        <dbReference type="ARBA" id="ARBA00022645"/>
    </source>
</evidence>
<dbReference type="InterPro" id="IPR012338">
    <property type="entry name" value="Beta-lactam/transpept-like"/>
</dbReference>
<evidence type="ECO:0000256" key="3">
    <source>
        <dbReference type="ARBA" id="ARBA00022475"/>
    </source>
</evidence>
<keyword evidence="8 14" id="KW-0378">Hydrolase</keyword>
<keyword evidence="14" id="KW-0479">Metal-binding</keyword>
<evidence type="ECO:0000259" key="16">
    <source>
        <dbReference type="Pfam" id="PF00905"/>
    </source>
</evidence>
<proteinExistence type="inferred from homology"/>
<evidence type="ECO:0000313" key="18">
    <source>
        <dbReference type="EMBL" id="MEL0629400.1"/>
    </source>
</evidence>
<keyword evidence="14" id="KW-0862">Zinc</keyword>
<evidence type="ECO:0000256" key="12">
    <source>
        <dbReference type="ARBA" id="ARBA00023136"/>
    </source>
</evidence>
<dbReference type="PANTHER" id="PTHR30627:SF2">
    <property type="entry name" value="PEPTIDOGLYCAN D,D-TRANSPEPTIDASE MRDA"/>
    <property type="match status" value="1"/>
</dbReference>
<comment type="caution">
    <text evidence="18">The sequence shown here is derived from an EMBL/GenBank/DDBJ whole genome shotgun (WGS) entry which is preliminary data.</text>
</comment>
<evidence type="ECO:0000256" key="6">
    <source>
        <dbReference type="ARBA" id="ARBA00022670"/>
    </source>
</evidence>
<evidence type="ECO:0000256" key="2">
    <source>
        <dbReference type="ARBA" id="ARBA00004236"/>
    </source>
</evidence>
<evidence type="ECO:0000256" key="15">
    <source>
        <dbReference type="SAM" id="Coils"/>
    </source>
</evidence>
<evidence type="ECO:0000256" key="1">
    <source>
        <dbReference type="ARBA" id="ARBA00004167"/>
    </source>
</evidence>
<protein>
    <recommendedName>
        <fullName evidence="14">Peptidoglycan D,D-transpeptidase MrdA</fullName>
        <ecNumber evidence="14">3.4.16.4</ecNumber>
    </recommendedName>
    <alternativeName>
        <fullName evidence="14">Penicillin-binding protein 2</fullName>
        <shortName evidence="14">PBP-2</shortName>
    </alternativeName>
</protein>
<dbReference type="Proteomes" id="UP001369082">
    <property type="component" value="Unassembled WGS sequence"/>
</dbReference>
<keyword evidence="12 14" id="KW-0472">Membrane</keyword>
<comment type="function">
    <text evidence="14">Catalyzes cross-linking of the peptidoglycan cell wall.</text>
</comment>
<dbReference type="Pfam" id="PF03717">
    <property type="entry name" value="PBP_dimer"/>
    <property type="match status" value="1"/>
</dbReference>
<evidence type="ECO:0000256" key="8">
    <source>
        <dbReference type="ARBA" id="ARBA00022801"/>
    </source>
</evidence>
<keyword evidence="5 14" id="KW-0121">Carboxypeptidase</keyword>
<evidence type="ECO:0000256" key="10">
    <source>
        <dbReference type="ARBA" id="ARBA00022984"/>
    </source>
</evidence>
<evidence type="ECO:0000256" key="7">
    <source>
        <dbReference type="ARBA" id="ARBA00022692"/>
    </source>
</evidence>
<accession>A0ABU9GQ54</accession>
<dbReference type="HAMAP" id="MF_02081">
    <property type="entry name" value="MrdA_transpept"/>
    <property type="match status" value="1"/>
</dbReference>
<evidence type="ECO:0000256" key="13">
    <source>
        <dbReference type="ARBA" id="ARBA00023316"/>
    </source>
</evidence>
<dbReference type="Gene3D" id="3.90.1310.10">
    <property type="entry name" value="Penicillin-binding protein 2a (Domain 2)"/>
    <property type="match status" value="1"/>
</dbReference>
<feature type="binding site" evidence="14">
    <location>
        <position position="377"/>
    </location>
    <ligand>
        <name>Zn(2+)</name>
        <dbReference type="ChEBI" id="CHEBI:29105"/>
    </ligand>
</feature>
<dbReference type="Gene3D" id="3.30.1390.30">
    <property type="entry name" value="Penicillin-binding protein 2a, domain 3"/>
    <property type="match status" value="1"/>
</dbReference>
<dbReference type="InterPro" id="IPR036138">
    <property type="entry name" value="PBP_dimer_sf"/>
</dbReference>
<comment type="subcellular location">
    <subcellularLocation>
        <location evidence="14">Cell inner membrane</location>
        <topology evidence="14">Single-pass membrane protein</topology>
    </subcellularLocation>
    <subcellularLocation>
        <location evidence="2">Cell membrane</location>
    </subcellularLocation>
    <subcellularLocation>
        <location evidence="1">Membrane</location>
        <topology evidence="1">Single-pass membrane protein</topology>
    </subcellularLocation>
</comment>
<feature type="domain" description="Penicillin-binding protein dimerisation" evidence="17">
    <location>
        <begin position="66"/>
        <end position="241"/>
    </location>
</feature>
<evidence type="ECO:0000256" key="9">
    <source>
        <dbReference type="ARBA" id="ARBA00022960"/>
    </source>
</evidence>
<comment type="catalytic activity">
    <reaction evidence="14">
        <text>Preferential cleavage: (Ac)2-L-Lys-D-Ala-|-D-Ala. Also transpeptidation of peptidyl-alanyl moieties that are N-acyl substituents of D-alanine.</text>
        <dbReference type="EC" id="3.4.16.4"/>
    </reaction>
</comment>
<dbReference type="SUPFAM" id="SSF56601">
    <property type="entry name" value="beta-lactamase/transpeptidase-like"/>
    <property type="match status" value="1"/>
</dbReference>
<feature type="binding site" evidence="14">
    <location>
        <position position="356"/>
    </location>
    <ligand>
        <name>Zn(2+)</name>
        <dbReference type="ChEBI" id="CHEBI:29105"/>
    </ligand>
</feature>
<keyword evidence="19" id="KW-1185">Reference proteome</keyword>
<dbReference type="InterPro" id="IPR001460">
    <property type="entry name" value="PCN-bd_Tpept"/>
</dbReference>
<name>A0ABU9GQ54_9GAMM</name>
<keyword evidence="15" id="KW-0175">Coiled coil</keyword>
<evidence type="ECO:0000259" key="17">
    <source>
        <dbReference type="Pfam" id="PF03717"/>
    </source>
</evidence>
<keyword evidence="7 14" id="KW-0812">Transmembrane</keyword>
<comment type="similarity">
    <text evidence="14">Belongs to the transpeptidase family. MrdA subfamily.</text>
</comment>
<feature type="binding site" evidence="14">
    <location>
        <position position="371"/>
    </location>
    <ligand>
        <name>Zn(2+)</name>
        <dbReference type="ChEBI" id="CHEBI:29105"/>
    </ligand>
</feature>
<keyword evidence="10 14" id="KW-0573">Peptidoglycan synthesis</keyword>
<keyword evidence="11 14" id="KW-1133">Transmembrane helix</keyword>
<feature type="coiled-coil region" evidence="15">
    <location>
        <begin position="90"/>
        <end position="124"/>
    </location>
</feature>
<keyword evidence="3 14" id="KW-1003">Cell membrane</keyword>
<reference evidence="18 19" key="1">
    <citation type="submission" date="2024-02" db="EMBL/GenBank/DDBJ databases">
        <title>Bacteria isolated from the canopy kelp, Nereocystis luetkeana.</title>
        <authorList>
            <person name="Pfister C.A."/>
            <person name="Younker I.T."/>
            <person name="Light S.H."/>
        </authorList>
    </citation>
    <scope>NUCLEOTIDE SEQUENCE [LARGE SCALE GENOMIC DNA]</scope>
    <source>
        <strain evidence="18 19">TI.1.05</strain>
    </source>
</reference>
<dbReference type="EMBL" id="JBAKAZ010000021">
    <property type="protein sequence ID" value="MEL0629400.1"/>
    <property type="molecule type" value="Genomic_DNA"/>
</dbReference>